<name>A0A9K3M5W5_9STRA</name>
<feature type="domain" description="Cation efflux protein cytoplasmic" evidence="11">
    <location>
        <begin position="348"/>
        <end position="388"/>
    </location>
</feature>
<feature type="transmembrane region" description="Helical" evidence="9">
    <location>
        <begin position="15"/>
        <end position="42"/>
    </location>
</feature>
<protein>
    <submittedName>
        <fullName evidence="12">Cation efflux protein</fullName>
    </submittedName>
</protein>
<dbReference type="Pfam" id="PF01545">
    <property type="entry name" value="Cation_efflux"/>
    <property type="match status" value="1"/>
</dbReference>
<keyword evidence="4" id="KW-0813">Transport</keyword>
<evidence type="ECO:0000256" key="8">
    <source>
        <dbReference type="SAM" id="MobiDB-lite"/>
    </source>
</evidence>
<dbReference type="PANTHER" id="PTHR11562:SF17">
    <property type="entry name" value="RE54080P-RELATED"/>
    <property type="match status" value="1"/>
</dbReference>
<dbReference type="AlphaFoldDB" id="A0A9K3M5W5"/>
<reference evidence="12" key="1">
    <citation type="journal article" date="2021" name="Sci. Rep.">
        <title>Diploid genomic architecture of Nitzschia inconspicua, an elite biomass production diatom.</title>
        <authorList>
            <person name="Oliver A."/>
            <person name="Podell S."/>
            <person name="Pinowska A."/>
            <person name="Traller J.C."/>
            <person name="Smith S.R."/>
            <person name="McClure R."/>
            <person name="Beliaev A."/>
            <person name="Bohutskyi P."/>
            <person name="Hill E.A."/>
            <person name="Rabines A."/>
            <person name="Zheng H."/>
            <person name="Allen L.Z."/>
            <person name="Kuo A."/>
            <person name="Grigoriev I.V."/>
            <person name="Allen A.E."/>
            <person name="Hazlebeck D."/>
            <person name="Allen E.E."/>
        </authorList>
    </citation>
    <scope>NUCLEOTIDE SEQUENCE</scope>
    <source>
        <strain evidence="12">Hildebrandi</strain>
    </source>
</reference>
<evidence type="ECO:0000256" key="6">
    <source>
        <dbReference type="ARBA" id="ARBA00023065"/>
    </source>
</evidence>
<feature type="transmembrane region" description="Helical" evidence="9">
    <location>
        <begin position="285"/>
        <end position="308"/>
    </location>
</feature>
<evidence type="ECO:0000256" key="3">
    <source>
        <dbReference type="ARBA" id="ARBA00022692"/>
    </source>
</evidence>
<dbReference type="Proteomes" id="UP000693970">
    <property type="component" value="Unassembled WGS sequence"/>
</dbReference>
<feature type="transmembrane region" description="Helical" evidence="9">
    <location>
        <begin position="314"/>
        <end position="335"/>
    </location>
</feature>
<evidence type="ECO:0000259" key="11">
    <source>
        <dbReference type="Pfam" id="PF16916"/>
    </source>
</evidence>
<dbReference type="InterPro" id="IPR050681">
    <property type="entry name" value="CDF/SLC30A"/>
</dbReference>
<sequence length="442" mass="48397">MDADAIQRQQVLRRLYTATILCSCFIVVEVAGGLISGSLAILSDAAHLFADLASFAVAIAASYLASLPATPQHTFGLKRSESLAALFSMVSLAFVSAGLAYEAIRRLIEPPEQGVDGTIMTMIAGIGVLVNLILAWVLGENHVHLPGGSHDHSHDHGGHHDGHDHGHGHTHEKYGHRTHDGDEQEKLYGHDHSHEDNHHAHDHEHSNDNHGEHDKSCNGHSHDHHDHSPASTPRASEATPLIVPVGSPDRVEFFDAIEERNDHDSDDYPHVLSHEDKRNVNLRAAYLHVMADLAQSVAVFVGGVFIWLKPEWHMIDPILTLGFCVLVLYNTLGVLRSSIQVLLEEIPPSVDWRLVFNALSKVPNVSDVHDLHIWCISHGQTALSLHCTSSDPDALYNINKVCVKFGIKHTTIQVQTSPGPCPTCTSPECCTSHLSNRNSISL</sequence>
<dbReference type="EMBL" id="JAGRRH010000001">
    <property type="protein sequence ID" value="KAG7374330.1"/>
    <property type="molecule type" value="Genomic_DNA"/>
</dbReference>
<dbReference type="InterPro" id="IPR058533">
    <property type="entry name" value="Cation_efflux_TM"/>
</dbReference>
<gene>
    <name evidence="12" type="ORF">IV203_013425</name>
</gene>
<feature type="transmembrane region" description="Helical" evidence="9">
    <location>
        <begin position="82"/>
        <end position="104"/>
    </location>
</feature>
<keyword evidence="3 9" id="KW-0812">Transmembrane</keyword>
<proteinExistence type="inferred from homology"/>
<dbReference type="OrthoDB" id="9944568at2759"/>
<evidence type="ECO:0000313" key="13">
    <source>
        <dbReference type="Proteomes" id="UP000693970"/>
    </source>
</evidence>
<feature type="transmembrane region" description="Helical" evidence="9">
    <location>
        <begin position="48"/>
        <end position="70"/>
    </location>
</feature>
<comment type="similarity">
    <text evidence="2">Belongs to the cation diffusion facilitator (CDF) transporter (TC 2.A.4) family. SLC30A subfamily.</text>
</comment>
<evidence type="ECO:0000256" key="7">
    <source>
        <dbReference type="ARBA" id="ARBA00023136"/>
    </source>
</evidence>
<keyword evidence="4" id="KW-0864">Zinc transport</keyword>
<keyword evidence="4" id="KW-0862">Zinc</keyword>
<evidence type="ECO:0000256" key="4">
    <source>
        <dbReference type="ARBA" id="ARBA00022906"/>
    </source>
</evidence>
<evidence type="ECO:0000256" key="5">
    <source>
        <dbReference type="ARBA" id="ARBA00022989"/>
    </source>
</evidence>
<organism evidence="12 13">
    <name type="scientific">Nitzschia inconspicua</name>
    <dbReference type="NCBI Taxonomy" id="303405"/>
    <lineage>
        <taxon>Eukaryota</taxon>
        <taxon>Sar</taxon>
        <taxon>Stramenopiles</taxon>
        <taxon>Ochrophyta</taxon>
        <taxon>Bacillariophyta</taxon>
        <taxon>Bacillariophyceae</taxon>
        <taxon>Bacillariophycidae</taxon>
        <taxon>Bacillariales</taxon>
        <taxon>Bacillariaceae</taxon>
        <taxon>Nitzschia</taxon>
    </lineage>
</organism>
<dbReference type="GO" id="GO:0005385">
    <property type="term" value="F:zinc ion transmembrane transporter activity"/>
    <property type="evidence" value="ECO:0007669"/>
    <property type="project" value="TreeGrafter"/>
</dbReference>
<evidence type="ECO:0000259" key="10">
    <source>
        <dbReference type="Pfam" id="PF01545"/>
    </source>
</evidence>
<keyword evidence="5 9" id="KW-1133">Transmembrane helix</keyword>
<comment type="caution">
    <text evidence="12">The sequence shown here is derived from an EMBL/GenBank/DDBJ whole genome shotgun (WGS) entry which is preliminary data.</text>
</comment>
<keyword evidence="6" id="KW-0406">Ion transport</keyword>
<evidence type="ECO:0000313" key="12">
    <source>
        <dbReference type="EMBL" id="KAG7374330.1"/>
    </source>
</evidence>
<evidence type="ECO:0000256" key="9">
    <source>
        <dbReference type="SAM" id="Phobius"/>
    </source>
</evidence>
<dbReference type="PANTHER" id="PTHR11562">
    <property type="entry name" value="CATION EFFLUX PROTEIN/ ZINC TRANSPORTER"/>
    <property type="match status" value="1"/>
</dbReference>
<keyword evidence="7 9" id="KW-0472">Membrane</keyword>
<feature type="transmembrane region" description="Helical" evidence="9">
    <location>
        <begin position="119"/>
        <end position="139"/>
    </location>
</feature>
<dbReference type="Pfam" id="PF16916">
    <property type="entry name" value="ZT_dimer"/>
    <property type="match status" value="1"/>
</dbReference>
<feature type="compositionally biased region" description="Basic and acidic residues" evidence="8">
    <location>
        <begin position="149"/>
        <end position="228"/>
    </location>
</feature>
<keyword evidence="13" id="KW-1185">Reference proteome</keyword>
<evidence type="ECO:0000256" key="2">
    <source>
        <dbReference type="ARBA" id="ARBA00008873"/>
    </source>
</evidence>
<dbReference type="GO" id="GO:0005886">
    <property type="term" value="C:plasma membrane"/>
    <property type="evidence" value="ECO:0007669"/>
    <property type="project" value="TreeGrafter"/>
</dbReference>
<feature type="region of interest" description="Disordered" evidence="8">
    <location>
        <begin position="147"/>
        <end position="241"/>
    </location>
</feature>
<dbReference type="InterPro" id="IPR027470">
    <property type="entry name" value="Cation_efflux_CTD"/>
</dbReference>
<accession>A0A9K3M5W5</accession>
<reference evidence="12" key="2">
    <citation type="submission" date="2021-04" db="EMBL/GenBank/DDBJ databases">
        <authorList>
            <person name="Podell S."/>
        </authorList>
    </citation>
    <scope>NUCLEOTIDE SEQUENCE</scope>
    <source>
        <strain evidence="12">Hildebrandi</strain>
    </source>
</reference>
<comment type="subcellular location">
    <subcellularLocation>
        <location evidence="1">Membrane</location>
        <topology evidence="1">Multi-pass membrane protein</topology>
    </subcellularLocation>
</comment>
<feature type="domain" description="Cation efflux protein transmembrane" evidence="10">
    <location>
        <begin position="17"/>
        <end position="343"/>
    </location>
</feature>
<dbReference type="NCBIfam" id="TIGR01297">
    <property type="entry name" value="CDF"/>
    <property type="match status" value="1"/>
</dbReference>
<evidence type="ECO:0000256" key="1">
    <source>
        <dbReference type="ARBA" id="ARBA00004141"/>
    </source>
</evidence>
<dbReference type="InterPro" id="IPR002524">
    <property type="entry name" value="Cation_efflux"/>
</dbReference>